<feature type="non-terminal residue" evidence="2">
    <location>
        <position position="1"/>
    </location>
</feature>
<dbReference type="Gene3D" id="3.40.50.300">
    <property type="entry name" value="P-loop containing nucleotide triphosphate hydrolases"/>
    <property type="match status" value="1"/>
</dbReference>
<dbReference type="SUPFAM" id="SSF52540">
    <property type="entry name" value="P-loop containing nucleoside triphosphate hydrolases"/>
    <property type="match status" value="1"/>
</dbReference>
<feature type="domain" description="Helicase C-terminal" evidence="1">
    <location>
        <begin position="63"/>
        <end position="135"/>
    </location>
</feature>
<dbReference type="InterPro" id="IPR027417">
    <property type="entry name" value="P-loop_NTPase"/>
</dbReference>
<dbReference type="OrthoDB" id="434041at2759"/>
<dbReference type="Pfam" id="PF00271">
    <property type="entry name" value="Helicase_C"/>
    <property type="match status" value="1"/>
</dbReference>
<evidence type="ECO:0000313" key="2">
    <source>
        <dbReference type="EMBL" id="CAG8784283.1"/>
    </source>
</evidence>
<dbReference type="Proteomes" id="UP000789342">
    <property type="component" value="Unassembled WGS sequence"/>
</dbReference>
<dbReference type="AlphaFoldDB" id="A0A9N9JMQ9"/>
<gene>
    <name evidence="2" type="ORF">AMORRO_LOCUS17585</name>
</gene>
<accession>A0A9N9JMQ9</accession>
<evidence type="ECO:0000259" key="1">
    <source>
        <dbReference type="Pfam" id="PF00271"/>
    </source>
</evidence>
<dbReference type="EMBL" id="CAJVPV010055237">
    <property type="protein sequence ID" value="CAG8784283.1"/>
    <property type="molecule type" value="Genomic_DNA"/>
</dbReference>
<protein>
    <submittedName>
        <fullName evidence="2">18439_t:CDS:1</fullName>
    </submittedName>
</protein>
<dbReference type="InterPro" id="IPR001650">
    <property type="entry name" value="Helicase_C-like"/>
</dbReference>
<organism evidence="2 3">
    <name type="scientific">Acaulospora morrowiae</name>
    <dbReference type="NCBI Taxonomy" id="94023"/>
    <lineage>
        <taxon>Eukaryota</taxon>
        <taxon>Fungi</taxon>
        <taxon>Fungi incertae sedis</taxon>
        <taxon>Mucoromycota</taxon>
        <taxon>Glomeromycotina</taxon>
        <taxon>Glomeromycetes</taxon>
        <taxon>Diversisporales</taxon>
        <taxon>Acaulosporaceae</taxon>
        <taxon>Acaulospora</taxon>
    </lineage>
</organism>
<keyword evidence="3" id="KW-1185">Reference proteome</keyword>
<sequence>QVLSFSATYDSDLLKTLCKFVRNPHYVMLSEDTPNLEGVLQYFQMVQTPETKNAIEKYKFYEEKFKKLAELLSRVPFYQCIVFLNHRGRAIDLANYLTSQGWMALNISSGLDQKTRLETMSKARSFQIRVLVCSDL</sequence>
<evidence type="ECO:0000313" key="3">
    <source>
        <dbReference type="Proteomes" id="UP000789342"/>
    </source>
</evidence>
<reference evidence="2" key="1">
    <citation type="submission" date="2021-06" db="EMBL/GenBank/DDBJ databases">
        <authorList>
            <person name="Kallberg Y."/>
            <person name="Tangrot J."/>
            <person name="Rosling A."/>
        </authorList>
    </citation>
    <scope>NUCLEOTIDE SEQUENCE</scope>
    <source>
        <strain evidence="2">CL551</strain>
    </source>
</reference>
<dbReference type="PANTHER" id="PTHR47958">
    <property type="entry name" value="ATP-DEPENDENT RNA HELICASE DBP3"/>
    <property type="match status" value="1"/>
</dbReference>
<comment type="caution">
    <text evidence="2">The sequence shown here is derived from an EMBL/GenBank/DDBJ whole genome shotgun (WGS) entry which is preliminary data.</text>
</comment>
<feature type="non-terminal residue" evidence="2">
    <location>
        <position position="136"/>
    </location>
</feature>
<name>A0A9N9JMQ9_9GLOM</name>
<proteinExistence type="predicted"/>